<dbReference type="Proteomes" id="UP000288805">
    <property type="component" value="Unassembled WGS sequence"/>
</dbReference>
<gene>
    <name evidence="1" type="ORF">CK203_101029</name>
</gene>
<accession>A0A438CFE8</accession>
<dbReference type="EMBL" id="QGNW01002261">
    <property type="protein sequence ID" value="RVW21915.1"/>
    <property type="molecule type" value="Genomic_DNA"/>
</dbReference>
<comment type="caution">
    <text evidence="1">The sequence shown here is derived from an EMBL/GenBank/DDBJ whole genome shotgun (WGS) entry which is preliminary data.</text>
</comment>
<organism evidence="1 2">
    <name type="scientific">Vitis vinifera</name>
    <name type="common">Grape</name>
    <dbReference type="NCBI Taxonomy" id="29760"/>
    <lineage>
        <taxon>Eukaryota</taxon>
        <taxon>Viridiplantae</taxon>
        <taxon>Streptophyta</taxon>
        <taxon>Embryophyta</taxon>
        <taxon>Tracheophyta</taxon>
        <taxon>Spermatophyta</taxon>
        <taxon>Magnoliopsida</taxon>
        <taxon>eudicotyledons</taxon>
        <taxon>Gunneridae</taxon>
        <taxon>Pentapetalae</taxon>
        <taxon>rosids</taxon>
        <taxon>Vitales</taxon>
        <taxon>Vitaceae</taxon>
        <taxon>Viteae</taxon>
        <taxon>Vitis</taxon>
    </lineage>
</organism>
<proteinExistence type="predicted"/>
<evidence type="ECO:0000313" key="2">
    <source>
        <dbReference type="Proteomes" id="UP000288805"/>
    </source>
</evidence>
<reference evidence="1 2" key="1">
    <citation type="journal article" date="2018" name="PLoS Genet.">
        <title>Population sequencing reveals clonal diversity and ancestral inbreeding in the grapevine cultivar Chardonnay.</title>
        <authorList>
            <person name="Roach M.J."/>
            <person name="Johnson D.L."/>
            <person name="Bohlmann J."/>
            <person name="van Vuuren H.J."/>
            <person name="Jones S.J."/>
            <person name="Pretorius I.S."/>
            <person name="Schmidt S.A."/>
            <person name="Borneman A.R."/>
        </authorList>
    </citation>
    <scope>NUCLEOTIDE SEQUENCE [LARGE SCALE GENOMIC DNA]</scope>
    <source>
        <strain evidence="2">cv. Chardonnay</strain>
        <tissue evidence="1">Leaf</tissue>
    </source>
</reference>
<protein>
    <submittedName>
        <fullName evidence="1">Uncharacterized protein</fullName>
    </submittedName>
</protein>
<evidence type="ECO:0000313" key="1">
    <source>
        <dbReference type="EMBL" id="RVW21915.1"/>
    </source>
</evidence>
<dbReference type="AlphaFoldDB" id="A0A438CFE8"/>
<name>A0A438CFE8_VITVI</name>
<sequence>MTKGTDRMMRNPEAVRRPTLVLSPFTLAYDIAGSAPRGFGIPSSFPNSLSPPSSGCVNFENLAAVWVVTCHLGKWVTTAPAVCVFA</sequence>